<evidence type="ECO:0000256" key="4">
    <source>
        <dbReference type="PROSITE-ProRule" id="PRU00409"/>
    </source>
</evidence>
<dbReference type="Gene3D" id="3.30.470.20">
    <property type="entry name" value="ATP-grasp fold, B domain"/>
    <property type="match status" value="1"/>
</dbReference>
<dbReference type="SMART" id="SM01209">
    <property type="entry name" value="GARS_A"/>
    <property type="match status" value="1"/>
</dbReference>
<sequence length="416" mass="44144">MTDTLLICGIGSGMDRSLARVKEMGVRALVVTDRITERVWKSADICLEADPDDFTGVLSAIRAERPGRISGVMTLGYDNPPVVARLAAELGCPGVPVEVADLCTLKDRRIAALDRAGLPVPRFAVATTADAALAALNRIGLPAVVKPSDRTGSLGVAKLDALGTAREPVERALALSPTGHVVVEEYLTGTEHTVAGFAVDGRLRVTGFADREYGEKERFFPHFFEGGDTLPSVLDEAQRAEVVRTVQRGVDALGLTTAVVNTDILRTPDGRVYLLEITCRLTGARIATEIMPLATGVDPLPNAVRLALGRPLAEEELRPTRDRAVVQRYLPANGGTVEWVGDLAEIARTPGVHDVFWGLDLAPGTVLPPYRGGDEVLAGVITSGPDTAAAEALATRVLSRLPLRLTDRPAAPAPTP</sequence>
<dbReference type="RefSeq" id="WP_189701423.1">
    <property type="nucleotide sequence ID" value="NZ_BMTA01000027.1"/>
</dbReference>
<keyword evidence="1" id="KW-0436">Ligase</keyword>
<dbReference type="AlphaFoldDB" id="A0A7M2T4V9"/>
<dbReference type="PANTHER" id="PTHR43585:SF2">
    <property type="entry name" value="ATP-GRASP ENZYME FSQD"/>
    <property type="match status" value="1"/>
</dbReference>
<protein>
    <submittedName>
        <fullName evidence="6">ATP-grasp domain-containing protein</fullName>
    </submittedName>
</protein>
<dbReference type="PROSITE" id="PS50975">
    <property type="entry name" value="ATP_GRASP"/>
    <property type="match status" value="1"/>
</dbReference>
<dbReference type="Gene3D" id="3.40.50.20">
    <property type="match status" value="1"/>
</dbReference>
<dbReference type="InterPro" id="IPR013815">
    <property type="entry name" value="ATP_grasp_subdomain_1"/>
</dbReference>
<dbReference type="PANTHER" id="PTHR43585">
    <property type="entry name" value="FUMIPYRROLE BIOSYNTHESIS PROTEIN C"/>
    <property type="match status" value="1"/>
</dbReference>
<evidence type="ECO:0000256" key="1">
    <source>
        <dbReference type="ARBA" id="ARBA00022598"/>
    </source>
</evidence>
<dbReference type="GO" id="GO:0005524">
    <property type="term" value="F:ATP binding"/>
    <property type="evidence" value="ECO:0007669"/>
    <property type="project" value="UniProtKB-UniRule"/>
</dbReference>
<dbReference type="Gene3D" id="3.30.1490.20">
    <property type="entry name" value="ATP-grasp fold, A domain"/>
    <property type="match status" value="1"/>
</dbReference>
<evidence type="ECO:0000259" key="5">
    <source>
        <dbReference type="PROSITE" id="PS50975"/>
    </source>
</evidence>
<keyword evidence="3 4" id="KW-0067">ATP-binding</keyword>
<dbReference type="Pfam" id="PF07478">
    <property type="entry name" value="Dala_Dala_lig_C"/>
    <property type="match status" value="1"/>
</dbReference>
<evidence type="ECO:0000256" key="3">
    <source>
        <dbReference type="ARBA" id="ARBA00022840"/>
    </source>
</evidence>
<dbReference type="Pfam" id="PF18603">
    <property type="entry name" value="LAL_C2"/>
    <property type="match status" value="1"/>
</dbReference>
<evidence type="ECO:0000313" key="7">
    <source>
        <dbReference type="Proteomes" id="UP000594008"/>
    </source>
</evidence>
<keyword evidence="2 4" id="KW-0547">Nucleotide-binding</keyword>
<proteinExistence type="predicted"/>
<dbReference type="InterPro" id="IPR011761">
    <property type="entry name" value="ATP-grasp"/>
</dbReference>
<dbReference type="KEGG" id="schf:IPT68_29070"/>
<dbReference type="InterPro" id="IPR040570">
    <property type="entry name" value="LAL_C2"/>
</dbReference>
<organism evidence="6 7">
    <name type="scientific">Streptomyces chromofuscus</name>
    <dbReference type="NCBI Taxonomy" id="42881"/>
    <lineage>
        <taxon>Bacteria</taxon>
        <taxon>Bacillati</taxon>
        <taxon>Actinomycetota</taxon>
        <taxon>Actinomycetes</taxon>
        <taxon>Kitasatosporales</taxon>
        <taxon>Streptomycetaceae</taxon>
        <taxon>Streptomyces</taxon>
    </lineage>
</organism>
<feature type="domain" description="ATP-grasp" evidence="5">
    <location>
        <begin position="110"/>
        <end position="308"/>
    </location>
</feature>
<dbReference type="GO" id="GO:0008716">
    <property type="term" value="F:D-alanine-D-alanine ligase activity"/>
    <property type="evidence" value="ECO:0007669"/>
    <property type="project" value="InterPro"/>
</dbReference>
<gene>
    <name evidence="6" type="ORF">IPT68_29070</name>
</gene>
<keyword evidence="7" id="KW-1185">Reference proteome</keyword>
<dbReference type="EMBL" id="CP063374">
    <property type="protein sequence ID" value="QOV43717.1"/>
    <property type="molecule type" value="Genomic_DNA"/>
</dbReference>
<accession>A0A7M2T4V9</accession>
<evidence type="ECO:0000313" key="6">
    <source>
        <dbReference type="EMBL" id="QOV43717.1"/>
    </source>
</evidence>
<dbReference type="InterPro" id="IPR011095">
    <property type="entry name" value="Dala_Dala_lig_C"/>
</dbReference>
<dbReference type="GO" id="GO:0046872">
    <property type="term" value="F:metal ion binding"/>
    <property type="evidence" value="ECO:0007669"/>
    <property type="project" value="InterPro"/>
</dbReference>
<dbReference type="Proteomes" id="UP000594008">
    <property type="component" value="Chromosome"/>
</dbReference>
<reference evidence="6 7" key="1">
    <citation type="submission" date="2020-10" db="EMBL/GenBank/DDBJ databases">
        <title>Streptomyces chromofuscus complate genome analysis.</title>
        <authorList>
            <person name="Anwar N."/>
        </authorList>
    </citation>
    <scope>NUCLEOTIDE SEQUENCE [LARGE SCALE GENOMIC DNA]</scope>
    <source>
        <strain evidence="6 7">DSM 40273</strain>
    </source>
</reference>
<dbReference type="InterPro" id="IPR052032">
    <property type="entry name" value="ATP-dep_AA_Ligase"/>
</dbReference>
<name>A0A7M2T4V9_STRCW</name>
<evidence type="ECO:0000256" key="2">
    <source>
        <dbReference type="ARBA" id="ARBA00022741"/>
    </source>
</evidence>
<dbReference type="SUPFAM" id="SSF56059">
    <property type="entry name" value="Glutathione synthetase ATP-binding domain-like"/>
    <property type="match status" value="1"/>
</dbReference>